<dbReference type="PATRIC" id="fig|584657.3.peg.2424"/>
<dbReference type="GO" id="GO:0000976">
    <property type="term" value="F:transcription cis-regulatory region binding"/>
    <property type="evidence" value="ECO:0007669"/>
    <property type="project" value="TreeGrafter"/>
</dbReference>
<dbReference type="Proteomes" id="UP000019494">
    <property type="component" value="Unassembled WGS sequence"/>
</dbReference>
<dbReference type="Gene3D" id="1.10.357.10">
    <property type="entry name" value="Tetracycline Repressor, domain 2"/>
    <property type="match status" value="1"/>
</dbReference>
<evidence type="ECO:0000256" key="4">
    <source>
        <dbReference type="PROSITE-ProRule" id="PRU00335"/>
    </source>
</evidence>
<keyword evidence="2 4" id="KW-0238">DNA-binding</keyword>
<comment type="caution">
    <text evidence="6">The sequence shown here is derived from an EMBL/GenBank/DDBJ whole genome shotgun (WGS) entry which is preliminary data.</text>
</comment>
<dbReference type="RefSeq" id="WP_051518509.1">
    <property type="nucleotide sequence ID" value="NZ_AWQS01000095.1"/>
</dbReference>
<name>W9GHX0_9MICO</name>
<dbReference type="AlphaFoldDB" id="W9GHX0"/>
<dbReference type="InterPro" id="IPR009057">
    <property type="entry name" value="Homeodomain-like_sf"/>
</dbReference>
<dbReference type="SUPFAM" id="SSF48498">
    <property type="entry name" value="Tetracyclin repressor-like, C-terminal domain"/>
    <property type="match status" value="1"/>
</dbReference>
<proteinExistence type="predicted"/>
<evidence type="ECO:0000313" key="6">
    <source>
        <dbReference type="EMBL" id="EWT05675.1"/>
    </source>
</evidence>
<dbReference type="SUPFAM" id="SSF46689">
    <property type="entry name" value="Homeodomain-like"/>
    <property type="match status" value="1"/>
</dbReference>
<accession>W9GHX0</accession>
<gene>
    <name evidence="6" type="ORF">N864_02980</name>
</gene>
<dbReference type="Pfam" id="PF00440">
    <property type="entry name" value="TetR_N"/>
    <property type="match status" value="1"/>
</dbReference>
<evidence type="ECO:0000256" key="1">
    <source>
        <dbReference type="ARBA" id="ARBA00023015"/>
    </source>
</evidence>
<keyword evidence="1" id="KW-0805">Transcription regulation</keyword>
<dbReference type="Gene3D" id="1.10.10.60">
    <property type="entry name" value="Homeodomain-like"/>
    <property type="match status" value="1"/>
</dbReference>
<dbReference type="InterPro" id="IPR036271">
    <property type="entry name" value="Tet_transcr_reg_TetR-rel_C_sf"/>
</dbReference>
<dbReference type="GO" id="GO:0003700">
    <property type="term" value="F:DNA-binding transcription factor activity"/>
    <property type="evidence" value="ECO:0007669"/>
    <property type="project" value="TreeGrafter"/>
</dbReference>
<evidence type="ECO:0000313" key="7">
    <source>
        <dbReference type="Proteomes" id="UP000019494"/>
    </source>
</evidence>
<dbReference type="OrthoDB" id="5181477at2"/>
<dbReference type="PROSITE" id="PS50977">
    <property type="entry name" value="HTH_TETR_2"/>
    <property type="match status" value="1"/>
</dbReference>
<protein>
    <submittedName>
        <fullName evidence="6">TetR family transcriptional regulator</fullName>
    </submittedName>
</protein>
<dbReference type="InterPro" id="IPR050109">
    <property type="entry name" value="HTH-type_TetR-like_transc_reg"/>
</dbReference>
<keyword evidence="3" id="KW-0804">Transcription</keyword>
<feature type="DNA-binding region" description="H-T-H motif" evidence="4">
    <location>
        <begin position="42"/>
        <end position="61"/>
    </location>
</feature>
<dbReference type="PANTHER" id="PTHR30055">
    <property type="entry name" value="HTH-TYPE TRANSCRIPTIONAL REGULATOR RUTR"/>
    <property type="match status" value="1"/>
</dbReference>
<sequence>MTATSGDPVGTAPLTARTRARRDEVLADLRTLFLAEGFADLTIADLAERLHCSRSTLYLVAGSKEQIVVATVRSYFKTAAASIERRLAPERDPVARLRLYLDAVAEELSPASPAFHRDVAAFPPAREVYRQNTGYAAQRVRALIDEGVAAGRLRQVDAAFVGAAAGEVMTAIQRGAIAAATGLDDAAAYRQLADLLVHGLAT</sequence>
<dbReference type="InterPro" id="IPR001647">
    <property type="entry name" value="HTH_TetR"/>
</dbReference>
<reference evidence="7" key="1">
    <citation type="submission" date="2013-08" db="EMBL/GenBank/DDBJ databases">
        <title>Intrasporangium oryzae NRRL B-24470.</title>
        <authorList>
            <person name="Liu H."/>
            <person name="Wang G."/>
        </authorList>
    </citation>
    <scope>NUCLEOTIDE SEQUENCE [LARGE SCALE GENOMIC DNA]</scope>
    <source>
        <strain evidence="7">Q5-1</strain>
    </source>
</reference>
<dbReference type="EMBL" id="AWQS01000095">
    <property type="protein sequence ID" value="EWT05675.1"/>
    <property type="molecule type" value="Genomic_DNA"/>
</dbReference>
<dbReference type="PANTHER" id="PTHR30055:SF234">
    <property type="entry name" value="HTH-TYPE TRANSCRIPTIONAL REGULATOR BETI"/>
    <property type="match status" value="1"/>
</dbReference>
<evidence type="ECO:0000259" key="5">
    <source>
        <dbReference type="PROSITE" id="PS50977"/>
    </source>
</evidence>
<keyword evidence="7" id="KW-1185">Reference proteome</keyword>
<feature type="domain" description="HTH tetR-type" evidence="5">
    <location>
        <begin position="19"/>
        <end position="79"/>
    </location>
</feature>
<evidence type="ECO:0000256" key="3">
    <source>
        <dbReference type="ARBA" id="ARBA00023163"/>
    </source>
</evidence>
<organism evidence="6 7">
    <name type="scientific">Intrasporangium chromatireducens Q5-1</name>
    <dbReference type="NCBI Taxonomy" id="584657"/>
    <lineage>
        <taxon>Bacteria</taxon>
        <taxon>Bacillati</taxon>
        <taxon>Actinomycetota</taxon>
        <taxon>Actinomycetes</taxon>
        <taxon>Micrococcales</taxon>
        <taxon>Intrasporangiaceae</taxon>
        <taxon>Intrasporangium</taxon>
    </lineage>
</organism>
<evidence type="ECO:0000256" key="2">
    <source>
        <dbReference type="ARBA" id="ARBA00023125"/>
    </source>
</evidence>